<dbReference type="Gene3D" id="3.40.920.10">
    <property type="entry name" value="Pyruvate-ferredoxin oxidoreductase, PFOR, domain III"/>
    <property type="match status" value="1"/>
</dbReference>
<accession>A0A1F5GVF5</accession>
<dbReference type="InterPro" id="IPR050722">
    <property type="entry name" value="Pyruvate:ferred/Flavod_OxRd"/>
</dbReference>
<protein>
    <recommendedName>
        <fullName evidence="6">2-oxoacid:ferredoxin oxidoreductase subunit alpha</fullName>
    </recommendedName>
</protein>
<dbReference type="InterPro" id="IPR009014">
    <property type="entry name" value="Transketo_C/PFOR_II"/>
</dbReference>
<feature type="domain" description="Pyruvate/ketoisovalerate oxidoreductase catalytic" evidence="2">
    <location>
        <begin position="16"/>
        <end position="182"/>
    </location>
</feature>
<dbReference type="GO" id="GO:0016903">
    <property type="term" value="F:oxidoreductase activity, acting on the aldehyde or oxo group of donors"/>
    <property type="evidence" value="ECO:0007669"/>
    <property type="project" value="InterPro"/>
</dbReference>
<name>A0A1F5GVF5_9BACT</name>
<evidence type="ECO:0000259" key="3">
    <source>
        <dbReference type="Pfam" id="PF01855"/>
    </source>
</evidence>
<evidence type="ECO:0000256" key="1">
    <source>
        <dbReference type="ARBA" id="ARBA00023002"/>
    </source>
</evidence>
<evidence type="ECO:0000313" key="5">
    <source>
        <dbReference type="Proteomes" id="UP000178336"/>
    </source>
</evidence>
<feature type="domain" description="Pyruvate flavodoxin/ferredoxin oxidoreductase pyrimidine binding" evidence="3">
    <location>
        <begin position="217"/>
        <end position="446"/>
    </location>
</feature>
<sequence>MLEFQRLVIKIAGESGQGVNSIGEMVAKALKRSGFCTFGYREYPSLIQGGHAFHQIDIADIPIHSSAKQTDLLICLSRVSFHAYLPTLKNGGQVIHMLEQLELSNQEKKLISDQQIKIVYIPAQNIARQIGGKSIMANVVMIAALWQLIGLPIDPLESVLRAEFASKPKVIEPNIACLKKGYTYKLEGLNPVLIKFKPQNKHKNDGLLSGNHLIAQGAVSAGVRAYFAYPMTPSSSILSYMADIYHQTQMLVKQVDDEITVVQMAIGAMFMGTRALVATSGGGFDLMTESVSLAGMTETPFVCILAQRPGPSTGLPTWTSASDLNLAVYAGHGEFPRCVIALSDPQSAYLAIQNAFNIAEKYQIPVVVLTEKQIAESLFQIESLPQSPKIKRHLVSEDKFFSLVAADRYKHTKTGISPRWLPGQSDATFVANSDEHSADGTVTEDAQISLQMYTKRLNKQITLHNDLPEPVLIGPNTAILTLVGWGSVKNTVCDVMNLWNTKFPMKCINYLHYEYVYPVRTKKLTDLVKRKQPICLIENNAFGQLGALLTQETGCHFEDKLLKFDGRPFFIDEVGEFLEKKIK</sequence>
<dbReference type="SUPFAM" id="SSF53323">
    <property type="entry name" value="Pyruvate-ferredoxin oxidoreductase, PFOR, domain III"/>
    <property type="match status" value="1"/>
</dbReference>
<comment type="caution">
    <text evidence="4">The sequence shown here is derived from an EMBL/GenBank/DDBJ whole genome shotgun (WGS) entry which is preliminary data.</text>
</comment>
<dbReference type="InterPro" id="IPR029061">
    <property type="entry name" value="THDP-binding"/>
</dbReference>
<keyword evidence="1" id="KW-0560">Oxidoreductase</keyword>
<dbReference type="Pfam" id="PF01558">
    <property type="entry name" value="POR"/>
    <property type="match status" value="1"/>
</dbReference>
<dbReference type="PANTHER" id="PTHR32154">
    <property type="entry name" value="PYRUVATE-FLAVODOXIN OXIDOREDUCTASE-RELATED"/>
    <property type="match status" value="1"/>
</dbReference>
<dbReference type="CDD" id="cd07034">
    <property type="entry name" value="TPP_PYR_PFOR_IOR-alpha_like"/>
    <property type="match status" value="1"/>
</dbReference>
<dbReference type="SUPFAM" id="SSF52922">
    <property type="entry name" value="TK C-terminal domain-like"/>
    <property type="match status" value="1"/>
</dbReference>
<organism evidence="4 5">
    <name type="scientific">Candidatus Curtissbacteria bacterium RIFCSPLOWO2_01_FULL_37_9</name>
    <dbReference type="NCBI Taxonomy" id="1797724"/>
    <lineage>
        <taxon>Bacteria</taxon>
        <taxon>Candidatus Curtissiibacteriota</taxon>
    </lineage>
</organism>
<dbReference type="EMBL" id="MFBN01000007">
    <property type="protein sequence ID" value="OGD95863.1"/>
    <property type="molecule type" value="Genomic_DNA"/>
</dbReference>
<dbReference type="PANTHER" id="PTHR32154:SF20">
    <property type="entry name" value="2-OXOGLUTARATE OXIDOREDUCTASE SUBUNIT KORA"/>
    <property type="match status" value="1"/>
</dbReference>
<dbReference type="GO" id="GO:0006979">
    <property type="term" value="P:response to oxidative stress"/>
    <property type="evidence" value="ECO:0007669"/>
    <property type="project" value="TreeGrafter"/>
</dbReference>
<gene>
    <name evidence="4" type="ORF">A3A48_03895</name>
</gene>
<dbReference type="STRING" id="1797724.A3A48_03895"/>
<dbReference type="NCBIfam" id="TIGR03710">
    <property type="entry name" value="OAFO_sf"/>
    <property type="match status" value="1"/>
</dbReference>
<proteinExistence type="predicted"/>
<dbReference type="AlphaFoldDB" id="A0A1F5GVF5"/>
<dbReference type="SUPFAM" id="SSF52518">
    <property type="entry name" value="Thiamin diphosphate-binding fold (THDP-binding)"/>
    <property type="match status" value="1"/>
</dbReference>
<reference evidence="4 5" key="1">
    <citation type="journal article" date="2016" name="Nat. Commun.">
        <title>Thousands of microbial genomes shed light on interconnected biogeochemical processes in an aquifer system.</title>
        <authorList>
            <person name="Anantharaman K."/>
            <person name="Brown C.T."/>
            <person name="Hug L.A."/>
            <person name="Sharon I."/>
            <person name="Castelle C.J."/>
            <person name="Probst A.J."/>
            <person name="Thomas B.C."/>
            <person name="Singh A."/>
            <person name="Wilkins M.J."/>
            <person name="Karaoz U."/>
            <person name="Brodie E.L."/>
            <person name="Williams K.H."/>
            <person name="Hubbard S.S."/>
            <person name="Banfield J.F."/>
        </authorList>
    </citation>
    <scope>NUCLEOTIDE SEQUENCE [LARGE SCALE GENOMIC DNA]</scope>
</reference>
<dbReference type="InterPro" id="IPR019752">
    <property type="entry name" value="Pyrv/ketoisovalerate_OxRed_cat"/>
</dbReference>
<dbReference type="Proteomes" id="UP000178336">
    <property type="component" value="Unassembled WGS sequence"/>
</dbReference>
<evidence type="ECO:0000313" key="4">
    <source>
        <dbReference type="EMBL" id="OGD95863.1"/>
    </source>
</evidence>
<dbReference type="Gene3D" id="3.40.50.970">
    <property type="match status" value="1"/>
</dbReference>
<dbReference type="InterPro" id="IPR022367">
    <property type="entry name" value="2-oxoacid/accept_OxRdtase_asu"/>
</dbReference>
<dbReference type="InterPro" id="IPR002880">
    <property type="entry name" value="Pyrv_Fd/Flavodoxin_OxRdtase_N"/>
</dbReference>
<evidence type="ECO:0008006" key="6">
    <source>
        <dbReference type="Google" id="ProtNLM"/>
    </source>
</evidence>
<evidence type="ECO:0000259" key="2">
    <source>
        <dbReference type="Pfam" id="PF01558"/>
    </source>
</evidence>
<dbReference type="Gene3D" id="3.40.50.920">
    <property type="match status" value="1"/>
</dbReference>
<dbReference type="InterPro" id="IPR002869">
    <property type="entry name" value="Pyrv_flavodox_OxRed_cen"/>
</dbReference>
<dbReference type="Pfam" id="PF01855">
    <property type="entry name" value="POR_N"/>
    <property type="match status" value="1"/>
</dbReference>